<dbReference type="EMBL" id="PKGU01000001">
    <property type="protein sequence ID" value="PKZ15969.1"/>
    <property type="molecule type" value="Genomic_DNA"/>
</dbReference>
<dbReference type="InterPro" id="IPR011146">
    <property type="entry name" value="HIT-like"/>
</dbReference>
<dbReference type="RefSeq" id="WP_021618326.1">
    <property type="nucleotide sequence ID" value="NZ_CAMYCS010000001.1"/>
</dbReference>
<feature type="active site" description="Tele-AMP-histidine intermediate" evidence="1">
    <location>
        <position position="101"/>
    </location>
</feature>
<name>A0A2I1M7A9_9BIFI</name>
<feature type="domain" description="HIT" evidence="4">
    <location>
        <begin position="8"/>
        <end position="113"/>
    </location>
</feature>
<reference evidence="5 6" key="1">
    <citation type="submission" date="2017-12" db="EMBL/GenBank/DDBJ databases">
        <title>Phylogenetic diversity of female urinary microbiome.</title>
        <authorList>
            <person name="Thomas-White K."/>
            <person name="Wolfe A.J."/>
        </authorList>
    </citation>
    <scope>NUCLEOTIDE SEQUENCE [LARGE SCALE GENOMIC DNA]</scope>
    <source>
        <strain evidence="5 6">UMB0064</strain>
    </source>
</reference>
<dbReference type="Pfam" id="PF11969">
    <property type="entry name" value="DcpS_C"/>
    <property type="match status" value="1"/>
</dbReference>
<evidence type="ECO:0000256" key="3">
    <source>
        <dbReference type="PROSITE-ProRule" id="PRU00464"/>
    </source>
</evidence>
<dbReference type="AlphaFoldDB" id="A0A2I1M7A9"/>
<dbReference type="GO" id="GO:0003824">
    <property type="term" value="F:catalytic activity"/>
    <property type="evidence" value="ECO:0007669"/>
    <property type="project" value="InterPro"/>
</dbReference>
<protein>
    <submittedName>
        <fullName evidence="5">Histidine triad nucleotide-binding protein</fullName>
    </submittedName>
</protein>
<evidence type="ECO:0000259" key="4">
    <source>
        <dbReference type="PROSITE" id="PS51084"/>
    </source>
</evidence>
<organism evidence="5 6">
    <name type="scientific">Alloscardovia omnicolens</name>
    <dbReference type="NCBI Taxonomy" id="419015"/>
    <lineage>
        <taxon>Bacteria</taxon>
        <taxon>Bacillati</taxon>
        <taxon>Actinomycetota</taxon>
        <taxon>Actinomycetes</taxon>
        <taxon>Bifidobacteriales</taxon>
        <taxon>Bifidobacteriaceae</taxon>
        <taxon>Alloscardovia</taxon>
    </lineage>
</organism>
<feature type="short sequence motif" description="Histidine triad motif" evidence="2 3">
    <location>
        <begin position="99"/>
        <end position="103"/>
    </location>
</feature>
<dbReference type="CDD" id="cd01276">
    <property type="entry name" value="PKCI_related"/>
    <property type="match status" value="1"/>
</dbReference>
<dbReference type="Proteomes" id="UP000242263">
    <property type="component" value="Unassembled WGS sequence"/>
</dbReference>
<sequence>MALDSNCIFCKIIQGEIPSTKIMETERTYAFADLNPQAEVHALVVPKNHFARVSEVAQADPSLLAEIVSTAQSIANEKYNGQFRLIFNSGEDAGQTVFHCHAHVLTGQKLEGE</sequence>
<dbReference type="Gene3D" id="3.30.428.10">
    <property type="entry name" value="HIT-like"/>
    <property type="match status" value="1"/>
</dbReference>
<evidence type="ECO:0000313" key="5">
    <source>
        <dbReference type="EMBL" id="PKZ15969.1"/>
    </source>
</evidence>
<dbReference type="GeneID" id="35867890"/>
<dbReference type="SUPFAM" id="SSF54197">
    <property type="entry name" value="HIT-like"/>
    <property type="match status" value="1"/>
</dbReference>
<comment type="caution">
    <text evidence="5">The sequence shown here is derived from an EMBL/GenBank/DDBJ whole genome shotgun (WGS) entry which is preliminary data.</text>
</comment>
<dbReference type="InterPro" id="IPR036265">
    <property type="entry name" value="HIT-like_sf"/>
</dbReference>
<evidence type="ECO:0000256" key="1">
    <source>
        <dbReference type="PIRSR" id="PIRSR601310-1"/>
    </source>
</evidence>
<gene>
    <name evidence="5" type="ORF">CYJ32_00540</name>
</gene>
<proteinExistence type="predicted"/>
<dbReference type="InterPro" id="IPR001310">
    <property type="entry name" value="Histidine_triad_HIT"/>
</dbReference>
<dbReference type="PANTHER" id="PTHR23089">
    <property type="entry name" value="HISTIDINE TRIAD HIT PROTEIN"/>
    <property type="match status" value="1"/>
</dbReference>
<accession>A0A2I1M7A9</accession>
<dbReference type="PRINTS" id="PR00332">
    <property type="entry name" value="HISTRIAD"/>
</dbReference>
<dbReference type="PROSITE" id="PS51084">
    <property type="entry name" value="HIT_2"/>
    <property type="match status" value="1"/>
</dbReference>
<evidence type="ECO:0000256" key="2">
    <source>
        <dbReference type="PIRSR" id="PIRSR601310-3"/>
    </source>
</evidence>
<evidence type="ECO:0000313" key="6">
    <source>
        <dbReference type="Proteomes" id="UP000242263"/>
    </source>
</evidence>